<sequence>STSEPTPVKNLTLVKSANGNSATLLLLLATEESIRDTDHTIALSPTAKSALLEKPVLRSTPSLTTTTNSLLPP</sequence>
<comment type="caution">
    <text evidence="1">The sequence shown here is derived from an EMBL/GenBank/DDBJ whole genome shotgun (WGS) entry which is preliminary data.</text>
</comment>
<reference evidence="1 2" key="1">
    <citation type="journal article" date="2018" name="MBio">
        <title>Comparative Genomics Reveals the Core Gene Toolbox for the Fungus-Insect Symbiosis.</title>
        <authorList>
            <person name="Wang Y."/>
            <person name="Stata M."/>
            <person name="Wang W."/>
            <person name="Stajich J.E."/>
            <person name="White M.M."/>
            <person name="Moncalvo J.M."/>
        </authorList>
    </citation>
    <scope>NUCLEOTIDE SEQUENCE [LARGE SCALE GENOMIC DNA]</scope>
    <source>
        <strain evidence="1 2">SC-DP-2</strain>
    </source>
</reference>
<proteinExistence type="predicted"/>
<dbReference type="EMBL" id="MBFS01001662">
    <property type="protein sequence ID" value="PVV00760.1"/>
    <property type="molecule type" value="Genomic_DNA"/>
</dbReference>
<name>A0A2T9Z857_9FUNG</name>
<keyword evidence="2" id="KW-1185">Reference proteome</keyword>
<organism evidence="1 2">
    <name type="scientific">Smittium megazygosporum</name>
    <dbReference type="NCBI Taxonomy" id="133381"/>
    <lineage>
        <taxon>Eukaryota</taxon>
        <taxon>Fungi</taxon>
        <taxon>Fungi incertae sedis</taxon>
        <taxon>Zoopagomycota</taxon>
        <taxon>Kickxellomycotina</taxon>
        <taxon>Harpellomycetes</taxon>
        <taxon>Harpellales</taxon>
        <taxon>Legeriomycetaceae</taxon>
        <taxon>Smittium</taxon>
    </lineage>
</organism>
<dbReference type="AlphaFoldDB" id="A0A2T9Z857"/>
<protein>
    <submittedName>
        <fullName evidence="1">Uncharacterized protein</fullName>
    </submittedName>
</protein>
<gene>
    <name evidence="1" type="ORF">BB560_004846</name>
</gene>
<accession>A0A2T9Z857</accession>
<evidence type="ECO:0000313" key="1">
    <source>
        <dbReference type="EMBL" id="PVV00760.1"/>
    </source>
</evidence>
<evidence type="ECO:0000313" key="2">
    <source>
        <dbReference type="Proteomes" id="UP000245609"/>
    </source>
</evidence>
<dbReference type="Proteomes" id="UP000245609">
    <property type="component" value="Unassembled WGS sequence"/>
</dbReference>
<feature type="non-terminal residue" evidence="1">
    <location>
        <position position="1"/>
    </location>
</feature>